<proteinExistence type="predicted"/>
<dbReference type="Proteomes" id="UP001203665">
    <property type="component" value="Unassembled WGS sequence"/>
</dbReference>
<keyword evidence="3" id="KW-1185">Reference proteome</keyword>
<keyword evidence="1" id="KW-1133">Transmembrane helix</keyword>
<evidence type="ECO:0000313" key="3">
    <source>
        <dbReference type="Proteomes" id="UP001203665"/>
    </source>
</evidence>
<accession>A0ABT0XHT0</accession>
<evidence type="ECO:0000313" key="2">
    <source>
        <dbReference type="EMBL" id="MCM2675444.1"/>
    </source>
</evidence>
<dbReference type="RefSeq" id="WP_251606136.1">
    <property type="nucleotide sequence ID" value="NZ_JAMQJY010000001.1"/>
</dbReference>
<reference evidence="2" key="1">
    <citation type="submission" date="2022-06" db="EMBL/GenBank/DDBJ databases">
        <title>Alkalicoccobacillus porphyridii sp. nov., isolated from a marine red alga, Porphyridium purpureum and reclassification of Shouchella plakortidis and Shouchella gibsonii as Alkalicoccobacillus plakortidis comb. nov. and Alkalicoccobacillus gibsonii comb. nov.</title>
        <authorList>
            <person name="Kim K.H."/>
            <person name="Lee J.K."/>
            <person name="Han D.M."/>
            <person name="Baek J.H."/>
            <person name="Jeon C.O."/>
        </authorList>
    </citation>
    <scope>NUCLEOTIDE SEQUENCE</scope>
    <source>
        <strain evidence="2">DSM 19153</strain>
    </source>
</reference>
<comment type="caution">
    <text evidence="2">The sequence shown here is derived from an EMBL/GenBank/DDBJ whole genome shotgun (WGS) entry which is preliminary data.</text>
</comment>
<organism evidence="2 3">
    <name type="scientific">Alkalicoccobacillus plakortidis</name>
    <dbReference type="NCBI Taxonomy" id="444060"/>
    <lineage>
        <taxon>Bacteria</taxon>
        <taxon>Bacillati</taxon>
        <taxon>Bacillota</taxon>
        <taxon>Bacilli</taxon>
        <taxon>Bacillales</taxon>
        <taxon>Bacillaceae</taxon>
        <taxon>Alkalicoccobacillus</taxon>
    </lineage>
</organism>
<evidence type="ECO:0008006" key="4">
    <source>
        <dbReference type="Google" id="ProtNLM"/>
    </source>
</evidence>
<feature type="transmembrane region" description="Helical" evidence="1">
    <location>
        <begin position="7"/>
        <end position="24"/>
    </location>
</feature>
<keyword evidence="1" id="KW-0472">Membrane</keyword>
<protein>
    <recommendedName>
        <fullName evidence="4">PH domain-containing protein</fullName>
    </recommendedName>
</protein>
<dbReference type="EMBL" id="JAMQJY010000001">
    <property type="protein sequence ID" value="MCM2675444.1"/>
    <property type="molecule type" value="Genomic_DNA"/>
</dbReference>
<name>A0ABT0XHT0_9BACI</name>
<keyword evidence="1" id="KW-0812">Transmembrane</keyword>
<sequence>MYKAREPKFLWILLFVMSLFYAIYQVNPFTILFIVLAVLFLMIMFSHYTLIIDENTLIFKYNLGRMTLIQRKVTADSINKITFITSSRQTIALVQLQKGFRLKLHRFQPVDFIQDLKEFADEHEVQTEETSFLKQSK</sequence>
<feature type="transmembrane region" description="Helical" evidence="1">
    <location>
        <begin position="30"/>
        <end position="51"/>
    </location>
</feature>
<evidence type="ECO:0000256" key="1">
    <source>
        <dbReference type="SAM" id="Phobius"/>
    </source>
</evidence>
<gene>
    <name evidence="2" type="ORF">NDM98_08050</name>
</gene>